<evidence type="ECO:0000313" key="1">
    <source>
        <dbReference type="EMBL" id="CAW94556.1"/>
    </source>
</evidence>
<reference evidence="1 2" key="1">
    <citation type="journal article" date="2009" name="PLoS Pathog.">
        <title>Genomic evidence for the evolution of Streptococcus equi: host restriction, increased virulence, and genetic exchange with human pathogens.</title>
        <authorList>
            <person name="Holden M.T.G."/>
            <person name="Heather Z."/>
            <person name="Paillot R."/>
            <person name="Steward K.F."/>
            <person name="Webb K."/>
            <person name="Ainslie F."/>
            <person name="Jourdan T."/>
            <person name="Bason N.C."/>
            <person name="Holroyd N.E."/>
            <person name="Mungall K."/>
            <person name="Quail M.A."/>
            <person name="Sanders M."/>
            <person name="Simmonds M."/>
            <person name="Willey D."/>
            <person name="Brooks K."/>
            <person name="Aanensen D.M."/>
            <person name="Spratt B.G."/>
            <person name="Jolley K.A."/>
            <person name="Maiden M.C.J."/>
            <person name="Kehoe M."/>
            <person name="Chanter N."/>
            <person name="Bentley S.D."/>
            <person name="Robinson C."/>
            <person name="Maskell D.J."/>
            <person name="Parkhill J."/>
            <person name="Waller A.S."/>
        </authorList>
    </citation>
    <scope>NUCLEOTIDE SEQUENCE [LARGE SCALE GENOMIC DNA]</scope>
    <source>
        <strain evidence="1 2">4047</strain>
    </source>
</reference>
<dbReference type="InterPro" id="IPR029069">
    <property type="entry name" value="HotDog_dom_sf"/>
</dbReference>
<gene>
    <name evidence="1" type="ordered locus">SEQ_1581</name>
</gene>
<organism evidence="1 2">
    <name type="scientific">Streptococcus equi subsp. equi (strain 4047)</name>
    <dbReference type="NCBI Taxonomy" id="553482"/>
    <lineage>
        <taxon>Bacteria</taxon>
        <taxon>Bacillati</taxon>
        <taxon>Bacillota</taxon>
        <taxon>Bacilli</taxon>
        <taxon>Lactobacillales</taxon>
        <taxon>Streptococcaceae</taxon>
        <taxon>Streptococcus</taxon>
    </lineage>
</organism>
<dbReference type="KEGG" id="seu:SEQ_1581"/>
<dbReference type="SUPFAM" id="SSF54637">
    <property type="entry name" value="Thioesterase/thiol ester dehydrase-isomerase"/>
    <property type="match status" value="1"/>
</dbReference>
<accession>C0M9D7</accession>
<sequence length="182" mass="20492">MVTMRQLIAAMVEKNQDLPRNILVAEMSLEKAVQPDDYRVKDYRNLRQIRLTTSGLVLEVRLLKGLPARWLKKDTSAKPSKAVNSRALAEHSHVLSVNQAALQQFLAETGDQNPLHQTAPYILPGALLMEEVSSWLTLDYRRLSLRFYAPAVVNAPIHLVMREKAISLYQAGELVAKGELHV</sequence>
<dbReference type="HOGENOM" id="CLU_1481204_0_0_9"/>
<dbReference type="EMBL" id="FM204883">
    <property type="protein sequence ID" value="CAW94556.1"/>
    <property type="molecule type" value="Genomic_DNA"/>
</dbReference>
<dbReference type="Proteomes" id="UP000001365">
    <property type="component" value="Chromosome"/>
</dbReference>
<evidence type="ECO:0000313" key="2">
    <source>
        <dbReference type="Proteomes" id="UP000001365"/>
    </source>
</evidence>
<dbReference type="AlphaFoldDB" id="C0M9D7"/>
<proteinExistence type="predicted"/>
<name>C0M9D7_STRE4</name>
<protein>
    <submittedName>
        <fullName evidence="1">Uncharacterized protein</fullName>
    </submittedName>
</protein>